<dbReference type="GO" id="GO:0016020">
    <property type="term" value="C:membrane"/>
    <property type="evidence" value="ECO:0007669"/>
    <property type="project" value="UniProtKB-SubCell"/>
</dbReference>
<evidence type="ECO:0000256" key="5">
    <source>
        <dbReference type="PROSITE-ProRule" id="PRU01087"/>
    </source>
</evidence>
<feature type="transmembrane region" description="Helical" evidence="6">
    <location>
        <begin position="55"/>
        <end position="78"/>
    </location>
</feature>
<evidence type="ECO:0000256" key="3">
    <source>
        <dbReference type="ARBA" id="ARBA00022989"/>
    </source>
</evidence>
<evidence type="ECO:0000256" key="4">
    <source>
        <dbReference type="ARBA" id="ARBA00023136"/>
    </source>
</evidence>
<dbReference type="InterPro" id="IPR051987">
    <property type="entry name" value="Sigma-2_receptor-like"/>
</dbReference>
<evidence type="ECO:0000256" key="6">
    <source>
        <dbReference type="SAM" id="Phobius"/>
    </source>
</evidence>
<dbReference type="InterPro" id="IPR033118">
    <property type="entry name" value="EXPERA"/>
</dbReference>
<dbReference type="PANTHER" id="PTHR31204:SF1">
    <property type="entry name" value="SIGMA INTRACELLULAR RECEPTOR 2"/>
    <property type="match status" value="1"/>
</dbReference>
<reference evidence="8" key="1">
    <citation type="submission" date="2021-01" db="EMBL/GenBank/DDBJ databases">
        <title>Adiantum capillus-veneris genome.</title>
        <authorList>
            <person name="Fang Y."/>
            <person name="Liao Q."/>
        </authorList>
    </citation>
    <scope>NUCLEOTIDE SEQUENCE</scope>
    <source>
        <strain evidence="8">H3</strain>
        <tissue evidence="8">Leaf</tissue>
    </source>
</reference>
<gene>
    <name evidence="8" type="ORF">GOP47_0024849</name>
</gene>
<evidence type="ECO:0000259" key="7">
    <source>
        <dbReference type="PROSITE" id="PS51751"/>
    </source>
</evidence>
<dbReference type="Pfam" id="PF05241">
    <property type="entry name" value="EBP"/>
    <property type="match status" value="1"/>
</dbReference>
<sequence length="215" mass="24569">MRTGRPSELLLSSNPGTVVEMAILPAHIYPRFLRSLLSWYISFSGDYLVRDTPPFFKGLVVAEIFFQLPLIIVNAYAFYQGKRWARTTGLIYGVHTTTTMVPILADLLCSRVASKSTLMAFYVPYLMIPLALTFHVLTPYSDLRPLHGKLAYDVERSVFELGPCEPMCEHPKAEMYFTGWTDIDLLYVETTHHYFQSNDNDNHASLNSMLMEENL</sequence>
<dbReference type="Proteomes" id="UP000886520">
    <property type="component" value="Chromosome 24"/>
</dbReference>
<evidence type="ECO:0000313" key="9">
    <source>
        <dbReference type="Proteomes" id="UP000886520"/>
    </source>
</evidence>
<dbReference type="PANTHER" id="PTHR31204">
    <property type="entry name" value="SIGMA INTRACELLULAR RECEPTOR 2"/>
    <property type="match status" value="1"/>
</dbReference>
<name>A0A9D4Z408_ADICA</name>
<organism evidence="8 9">
    <name type="scientific">Adiantum capillus-veneris</name>
    <name type="common">Maidenhair fern</name>
    <dbReference type="NCBI Taxonomy" id="13818"/>
    <lineage>
        <taxon>Eukaryota</taxon>
        <taxon>Viridiplantae</taxon>
        <taxon>Streptophyta</taxon>
        <taxon>Embryophyta</taxon>
        <taxon>Tracheophyta</taxon>
        <taxon>Polypodiopsida</taxon>
        <taxon>Polypodiidae</taxon>
        <taxon>Polypodiales</taxon>
        <taxon>Pteridineae</taxon>
        <taxon>Pteridaceae</taxon>
        <taxon>Vittarioideae</taxon>
        <taxon>Adiantum</taxon>
    </lineage>
</organism>
<dbReference type="EMBL" id="JABFUD020000024">
    <property type="protein sequence ID" value="KAI5060429.1"/>
    <property type="molecule type" value="Genomic_DNA"/>
</dbReference>
<keyword evidence="3 5" id="KW-1133">Transmembrane helix</keyword>
<dbReference type="OrthoDB" id="433124at2759"/>
<feature type="transmembrane region" description="Helical" evidence="6">
    <location>
        <begin position="119"/>
        <end position="140"/>
    </location>
</feature>
<keyword evidence="4 5" id="KW-0472">Membrane</keyword>
<evidence type="ECO:0000313" key="8">
    <source>
        <dbReference type="EMBL" id="KAI5060429.1"/>
    </source>
</evidence>
<comment type="subcellular location">
    <subcellularLocation>
        <location evidence="1">Membrane</location>
        <topology evidence="1">Multi-pass membrane protein</topology>
    </subcellularLocation>
</comment>
<evidence type="ECO:0000256" key="2">
    <source>
        <dbReference type="ARBA" id="ARBA00022692"/>
    </source>
</evidence>
<evidence type="ECO:0000256" key="1">
    <source>
        <dbReference type="ARBA" id="ARBA00004141"/>
    </source>
</evidence>
<comment type="caution">
    <text evidence="8">The sequence shown here is derived from an EMBL/GenBank/DDBJ whole genome shotgun (WGS) entry which is preliminary data.</text>
</comment>
<dbReference type="GO" id="GO:0005783">
    <property type="term" value="C:endoplasmic reticulum"/>
    <property type="evidence" value="ECO:0007669"/>
    <property type="project" value="TreeGrafter"/>
</dbReference>
<keyword evidence="9" id="KW-1185">Reference proteome</keyword>
<dbReference type="AlphaFoldDB" id="A0A9D4Z408"/>
<protein>
    <recommendedName>
        <fullName evidence="7">EXPERA domain-containing protein</fullName>
    </recommendedName>
</protein>
<proteinExistence type="predicted"/>
<feature type="domain" description="EXPERA" evidence="7">
    <location>
        <begin position="1"/>
        <end position="133"/>
    </location>
</feature>
<keyword evidence="2 5" id="KW-0812">Transmembrane</keyword>
<dbReference type="PROSITE" id="PS51751">
    <property type="entry name" value="EXPERA"/>
    <property type="match status" value="1"/>
</dbReference>
<accession>A0A9D4Z408</accession>